<dbReference type="AlphaFoldDB" id="A0A7C4NSY9"/>
<evidence type="ECO:0000256" key="2">
    <source>
        <dbReference type="ARBA" id="ARBA00021310"/>
    </source>
</evidence>
<dbReference type="Pfam" id="PF11967">
    <property type="entry name" value="RecO_N"/>
    <property type="match status" value="1"/>
</dbReference>
<keyword evidence="4 7" id="KW-0233">DNA recombination</keyword>
<dbReference type="SUPFAM" id="SSF57863">
    <property type="entry name" value="ArfGap/RecO-like zinc finger"/>
    <property type="match status" value="1"/>
</dbReference>
<gene>
    <name evidence="7 9" type="primary">recO</name>
    <name evidence="9" type="ORF">ENT66_02845</name>
</gene>
<evidence type="ECO:0000256" key="3">
    <source>
        <dbReference type="ARBA" id="ARBA00022763"/>
    </source>
</evidence>
<protein>
    <recommendedName>
        <fullName evidence="2 7">DNA repair protein RecO</fullName>
    </recommendedName>
    <alternativeName>
        <fullName evidence="6 7">Recombination protein O</fullName>
    </alternativeName>
</protein>
<evidence type="ECO:0000313" key="9">
    <source>
        <dbReference type="EMBL" id="HGQ85317.1"/>
    </source>
</evidence>
<evidence type="ECO:0000256" key="4">
    <source>
        <dbReference type="ARBA" id="ARBA00023172"/>
    </source>
</evidence>
<dbReference type="PANTHER" id="PTHR33991:SF1">
    <property type="entry name" value="DNA REPAIR PROTEIN RECO"/>
    <property type="match status" value="1"/>
</dbReference>
<dbReference type="Pfam" id="PF02565">
    <property type="entry name" value="RecO_C"/>
    <property type="match status" value="1"/>
</dbReference>
<evidence type="ECO:0000256" key="6">
    <source>
        <dbReference type="ARBA" id="ARBA00033409"/>
    </source>
</evidence>
<keyword evidence="3 7" id="KW-0227">DNA damage</keyword>
<name>A0A7C4NSY9_9BACT</name>
<evidence type="ECO:0000259" key="8">
    <source>
        <dbReference type="Pfam" id="PF11967"/>
    </source>
</evidence>
<dbReference type="EMBL" id="DSZN01000052">
    <property type="protein sequence ID" value="HGQ85317.1"/>
    <property type="molecule type" value="Genomic_DNA"/>
</dbReference>
<proteinExistence type="inferred from homology"/>
<dbReference type="GO" id="GO:0006302">
    <property type="term" value="P:double-strand break repair"/>
    <property type="evidence" value="ECO:0007669"/>
    <property type="project" value="TreeGrafter"/>
</dbReference>
<sequence length="258" mass="30292">MIFSLEALILSKEKLGEIDLLIELFTPKGKIWSVAKGAQKSRKRFVNLLEEFNFIKAHLRKTSKGKLPILEKADLLFLPESIRKDYKKYLMISYMGEILSKISFSGLYIEYFSFIKKLFMEIEKENLSFLLKPFFELKILKFSGWSPEFFQCVKCGYKPKKIFFLSIPEGGILCFKCKDGNSEKLDLETVDILRSLIKMPVEFESLKKLEKDLEKAIYIKEKILKISEKFLKYFLPFELNSLKFLKDFNWGVNEAEDS</sequence>
<dbReference type="InterPro" id="IPR012340">
    <property type="entry name" value="NA-bd_OB-fold"/>
</dbReference>
<accession>A0A7C4NSY9</accession>
<dbReference type="InterPro" id="IPR022572">
    <property type="entry name" value="DNA_rep/recomb_RecO_N"/>
</dbReference>
<dbReference type="SUPFAM" id="SSF50249">
    <property type="entry name" value="Nucleic acid-binding proteins"/>
    <property type="match status" value="1"/>
</dbReference>
<dbReference type="InterPro" id="IPR003717">
    <property type="entry name" value="RecO"/>
</dbReference>
<dbReference type="GO" id="GO:0006310">
    <property type="term" value="P:DNA recombination"/>
    <property type="evidence" value="ECO:0007669"/>
    <property type="project" value="UniProtKB-UniRule"/>
</dbReference>
<dbReference type="InterPro" id="IPR037278">
    <property type="entry name" value="ARFGAP/RecO"/>
</dbReference>
<dbReference type="Gene3D" id="1.20.1440.120">
    <property type="entry name" value="Recombination protein O, C-terminal domain"/>
    <property type="match status" value="1"/>
</dbReference>
<keyword evidence="5 7" id="KW-0234">DNA repair</keyword>
<dbReference type="GO" id="GO:0043590">
    <property type="term" value="C:bacterial nucleoid"/>
    <property type="evidence" value="ECO:0007669"/>
    <property type="project" value="TreeGrafter"/>
</dbReference>
<dbReference type="InterPro" id="IPR042242">
    <property type="entry name" value="RecO_C"/>
</dbReference>
<feature type="domain" description="DNA replication/recombination mediator RecO N-terminal" evidence="8">
    <location>
        <begin position="1"/>
        <end position="75"/>
    </location>
</feature>
<dbReference type="Gene3D" id="2.40.50.140">
    <property type="entry name" value="Nucleic acid-binding proteins"/>
    <property type="match status" value="1"/>
</dbReference>
<comment type="function">
    <text evidence="7">Involved in DNA repair and RecF pathway recombination.</text>
</comment>
<comment type="similarity">
    <text evidence="1 7">Belongs to the RecO family.</text>
</comment>
<evidence type="ECO:0000256" key="1">
    <source>
        <dbReference type="ARBA" id="ARBA00007452"/>
    </source>
</evidence>
<reference evidence="9" key="1">
    <citation type="journal article" date="2020" name="mSystems">
        <title>Genome- and Community-Level Interaction Insights into Carbon Utilization and Element Cycling Functions of Hydrothermarchaeota in Hydrothermal Sediment.</title>
        <authorList>
            <person name="Zhou Z."/>
            <person name="Liu Y."/>
            <person name="Xu W."/>
            <person name="Pan J."/>
            <person name="Luo Z.H."/>
            <person name="Li M."/>
        </authorList>
    </citation>
    <scope>NUCLEOTIDE SEQUENCE [LARGE SCALE GENOMIC DNA]</scope>
    <source>
        <strain evidence="9">SpSt-6</strain>
    </source>
</reference>
<organism evidence="9">
    <name type="scientific">Thermodesulfobacterium geofontis</name>
    <dbReference type="NCBI Taxonomy" id="1295609"/>
    <lineage>
        <taxon>Bacteria</taxon>
        <taxon>Pseudomonadati</taxon>
        <taxon>Thermodesulfobacteriota</taxon>
        <taxon>Thermodesulfobacteria</taxon>
        <taxon>Thermodesulfobacteriales</taxon>
        <taxon>Thermodesulfobacteriaceae</taxon>
        <taxon>Thermodesulfobacterium</taxon>
    </lineage>
</organism>
<dbReference type="HAMAP" id="MF_00201">
    <property type="entry name" value="RecO"/>
    <property type="match status" value="1"/>
</dbReference>
<evidence type="ECO:0000256" key="7">
    <source>
        <dbReference type="HAMAP-Rule" id="MF_00201"/>
    </source>
</evidence>
<evidence type="ECO:0000256" key="5">
    <source>
        <dbReference type="ARBA" id="ARBA00023204"/>
    </source>
</evidence>
<dbReference type="PANTHER" id="PTHR33991">
    <property type="entry name" value="DNA REPAIR PROTEIN RECO"/>
    <property type="match status" value="1"/>
</dbReference>
<dbReference type="NCBIfam" id="TIGR00613">
    <property type="entry name" value="reco"/>
    <property type="match status" value="1"/>
</dbReference>
<comment type="caution">
    <text evidence="9">The sequence shown here is derived from an EMBL/GenBank/DDBJ whole genome shotgun (WGS) entry which is preliminary data.</text>
</comment>